<evidence type="ECO:0000313" key="1">
    <source>
        <dbReference type="EMBL" id="MFC3073661.1"/>
    </source>
</evidence>
<gene>
    <name evidence="1" type="ORF">ACFOHH_11145</name>
</gene>
<name>A0ABV7DFB9_9HYPH</name>
<organism evidence="1 2">
    <name type="scientific">Shinella pollutisoli</name>
    <dbReference type="NCBI Taxonomy" id="2250594"/>
    <lineage>
        <taxon>Bacteria</taxon>
        <taxon>Pseudomonadati</taxon>
        <taxon>Pseudomonadota</taxon>
        <taxon>Alphaproteobacteria</taxon>
        <taxon>Hyphomicrobiales</taxon>
        <taxon>Rhizobiaceae</taxon>
        <taxon>Shinella</taxon>
    </lineage>
</organism>
<dbReference type="Proteomes" id="UP001595377">
    <property type="component" value="Unassembled WGS sequence"/>
</dbReference>
<protein>
    <submittedName>
        <fullName evidence="1">Uncharacterized protein</fullName>
    </submittedName>
</protein>
<dbReference type="RefSeq" id="WP_257313539.1">
    <property type="nucleotide sequence ID" value="NZ_JANFDG010000004.1"/>
</dbReference>
<reference evidence="2" key="1">
    <citation type="journal article" date="2019" name="Int. J. Syst. Evol. Microbiol.">
        <title>The Global Catalogue of Microorganisms (GCM) 10K type strain sequencing project: providing services to taxonomists for standard genome sequencing and annotation.</title>
        <authorList>
            <consortium name="The Broad Institute Genomics Platform"/>
            <consortium name="The Broad Institute Genome Sequencing Center for Infectious Disease"/>
            <person name="Wu L."/>
            <person name="Ma J."/>
        </authorList>
    </citation>
    <scope>NUCLEOTIDE SEQUENCE [LARGE SCALE GENOMIC DNA]</scope>
    <source>
        <strain evidence="2">KCTC 52677</strain>
    </source>
</reference>
<accession>A0ABV7DFB9</accession>
<proteinExistence type="predicted"/>
<sequence length="418" mass="45485">MADPISTAEIPSYDVSIWKTDVFDYTTIEAFLADKLPSSGIIRIGDGLGKVEFKLENAGPGSLPEADFFLVGFSGAMTNRSAIAAPLFSGINLSRSLKMPLLAFADPVVSASRAVTLAWYAGGEGGFDHPRNVARVIDYVSNVTGRIPVLIGGSGGGFATISTMRYMAMPARGLVWNPQTQIAEYNADIVQKYIDVAISNAKQNDSLRDILVAAGVDQDVCSASYKAPSCLVYLQNDSDHHVGKHMEPFLARCGLWHDYDHLTKISHDRRIIVRTGNWGSGHAVPPNALVKAMVALLTQDSGQRDPLDFVPNALQGILESTIKLEPDPDYDLRARAIFKDGRVHVTVDVDRSPEGLSYAYYMMEDGARVAVNWYSSQANTTFLTEIENPARLSVVVFARHAQNAPNIHVVKVESADLV</sequence>
<evidence type="ECO:0000313" key="2">
    <source>
        <dbReference type="Proteomes" id="UP001595377"/>
    </source>
</evidence>
<dbReference type="EMBL" id="JBHRSP010000017">
    <property type="protein sequence ID" value="MFC3073661.1"/>
    <property type="molecule type" value="Genomic_DNA"/>
</dbReference>
<comment type="caution">
    <text evidence="1">The sequence shown here is derived from an EMBL/GenBank/DDBJ whole genome shotgun (WGS) entry which is preliminary data.</text>
</comment>
<keyword evidence="2" id="KW-1185">Reference proteome</keyword>